<feature type="compositionally biased region" description="Polar residues" evidence="1">
    <location>
        <begin position="1"/>
        <end position="10"/>
    </location>
</feature>
<dbReference type="AlphaFoldDB" id="A0A7M7T113"/>
<protein>
    <recommendedName>
        <fullName evidence="4">Shugoshin C-terminal domain-containing protein</fullName>
    </recommendedName>
</protein>
<organism evidence="2 3">
    <name type="scientific">Strongylocentrotus purpuratus</name>
    <name type="common">Purple sea urchin</name>
    <dbReference type="NCBI Taxonomy" id="7668"/>
    <lineage>
        <taxon>Eukaryota</taxon>
        <taxon>Metazoa</taxon>
        <taxon>Echinodermata</taxon>
        <taxon>Eleutherozoa</taxon>
        <taxon>Echinozoa</taxon>
        <taxon>Echinoidea</taxon>
        <taxon>Euechinoidea</taxon>
        <taxon>Echinacea</taxon>
        <taxon>Camarodonta</taxon>
        <taxon>Echinidea</taxon>
        <taxon>Strongylocentrotidae</taxon>
        <taxon>Strongylocentrotus</taxon>
    </lineage>
</organism>
<dbReference type="OrthoDB" id="9901374at2759"/>
<accession>A0A7M7T113</accession>
<evidence type="ECO:0008006" key="4">
    <source>
        <dbReference type="Google" id="ProtNLM"/>
    </source>
</evidence>
<evidence type="ECO:0000256" key="1">
    <source>
        <dbReference type="SAM" id="MobiDB-lite"/>
    </source>
</evidence>
<evidence type="ECO:0000313" key="2">
    <source>
        <dbReference type="EnsemblMetazoa" id="XP_030845910"/>
    </source>
</evidence>
<feature type="compositionally biased region" description="Polar residues" evidence="1">
    <location>
        <begin position="194"/>
        <end position="204"/>
    </location>
</feature>
<feature type="compositionally biased region" description="Basic residues" evidence="1">
    <location>
        <begin position="522"/>
        <end position="544"/>
    </location>
</feature>
<feature type="region of interest" description="Disordered" evidence="1">
    <location>
        <begin position="472"/>
        <end position="544"/>
    </location>
</feature>
<feature type="compositionally biased region" description="Basic and acidic residues" evidence="1">
    <location>
        <begin position="18"/>
        <end position="44"/>
    </location>
</feature>
<dbReference type="InParanoid" id="A0A7M7T113"/>
<feature type="compositionally biased region" description="Basic and acidic residues" evidence="1">
    <location>
        <begin position="243"/>
        <end position="259"/>
    </location>
</feature>
<evidence type="ECO:0000313" key="3">
    <source>
        <dbReference type="Proteomes" id="UP000007110"/>
    </source>
</evidence>
<name>A0A7M7T113_STRPU</name>
<feature type="region of interest" description="Disordered" evidence="1">
    <location>
        <begin position="296"/>
        <end position="443"/>
    </location>
</feature>
<dbReference type="GeneID" id="580611"/>
<feature type="compositionally biased region" description="Basic and acidic residues" evidence="1">
    <location>
        <begin position="353"/>
        <end position="366"/>
    </location>
</feature>
<proteinExistence type="predicted"/>
<dbReference type="EnsemblMetazoa" id="XM_030990050">
    <property type="protein sequence ID" value="XP_030845910"/>
    <property type="gene ID" value="LOC580611"/>
</dbReference>
<feature type="region of interest" description="Disordered" evidence="1">
    <location>
        <begin position="178"/>
        <end position="272"/>
    </location>
</feature>
<reference evidence="3" key="1">
    <citation type="submission" date="2015-02" db="EMBL/GenBank/DDBJ databases">
        <title>Genome sequencing for Strongylocentrotus purpuratus.</title>
        <authorList>
            <person name="Murali S."/>
            <person name="Liu Y."/>
            <person name="Vee V."/>
            <person name="English A."/>
            <person name="Wang M."/>
            <person name="Skinner E."/>
            <person name="Han Y."/>
            <person name="Muzny D.M."/>
            <person name="Worley K.C."/>
            <person name="Gibbs R.A."/>
        </authorList>
    </citation>
    <scope>NUCLEOTIDE SEQUENCE</scope>
</reference>
<dbReference type="Proteomes" id="UP000007110">
    <property type="component" value="Unassembled WGS sequence"/>
</dbReference>
<feature type="region of interest" description="Disordered" evidence="1">
    <location>
        <begin position="1"/>
        <end position="63"/>
    </location>
</feature>
<dbReference type="RefSeq" id="XP_030845910.1">
    <property type="nucleotide sequence ID" value="XM_030990050.1"/>
</dbReference>
<feature type="compositionally biased region" description="Basic residues" evidence="1">
    <location>
        <begin position="385"/>
        <end position="396"/>
    </location>
</feature>
<feature type="compositionally biased region" description="Acidic residues" evidence="1">
    <location>
        <begin position="318"/>
        <end position="337"/>
    </location>
</feature>
<dbReference type="KEGG" id="spu:580611"/>
<feature type="compositionally biased region" description="Polar residues" evidence="1">
    <location>
        <begin position="260"/>
        <end position="272"/>
    </location>
</feature>
<sequence length="558" mass="63445">MASNSESPTRSRSRHKQQRNENMEVETNTKEDALERSIEEIRSKMKEKRRKKVQADLSHSRSRHKNANLVLKATLRQNNRTLAKSLEVSRNEHRHAQNDLVELQRERHMLQSIVNRFQGQHDKQRSQIKGVHEVLRKVTCSLMDTVGLLGQAMDMCVIPRHTKDRSLGLIFRTSSLTSDDLSDSETKEEGGSASAKTSAPNLSSIPRRIPANKDILNQSTVKNNPEEEIEDLPDIDVPLCFMSDKKAPQGKERTRRDTRNISAENQKVSRRTSSLLNPATMAAVATEIEKSVENIRTVLEETGDDGEGSDKKQATVCIDDEETTQDIEMDEVESGEESPDRRVTKKRSGRLSLRKESVASEHGHGEVDEETGDASSMSKDDAGKRRSGRLSNKRRTYVYPDDDDEDESKEKGDCMELVPEDEEIIESSSDIRGSRERSRRLSRRRGTFVKEGDDLKTFGTEDDLMEIEILDDDDDEANVGSKVGNLNQQEDNVEEAEAELQQKHKSDAIEPDEGLPLSLHSQVRRHARKARRRKKTKTLRRSTKKKTEIMYVKVLLRV</sequence>
<keyword evidence="3" id="KW-1185">Reference proteome</keyword>
<reference evidence="2" key="2">
    <citation type="submission" date="2021-01" db="UniProtKB">
        <authorList>
            <consortium name="EnsemblMetazoa"/>
        </authorList>
    </citation>
    <scope>IDENTIFICATION</scope>
</reference>